<keyword evidence="6 7" id="KW-0472">Membrane</keyword>
<feature type="domain" description="Major facilitator superfamily (MFS) profile" evidence="8">
    <location>
        <begin position="13"/>
        <end position="491"/>
    </location>
</feature>
<dbReference type="EMBL" id="JBHSAY010000029">
    <property type="protein sequence ID" value="MFC4136209.1"/>
    <property type="molecule type" value="Genomic_DNA"/>
</dbReference>
<dbReference type="Proteomes" id="UP001595816">
    <property type="component" value="Unassembled WGS sequence"/>
</dbReference>
<evidence type="ECO:0000256" key="3">
    <source>
        <dbReference type="ARBA" id="ARBA00022475"/>
    </source>
</evidence>
<dbReference type="InterPro" id="IPR004638">
    <property type="entry name" value="EmrB-like"/>
</dbReference>
<dbReference type="RefSeq" id="WP_253751338.1">
    <property type="nucleotide sequence ID" value="NZ_JAMZDZ010000001.1"/>
</dbReference>
<feature type="transmembrane region" description="Helical" evidence="7">
    <location>
        <begin position="103"/>
        <end position="124"/>
    </location>
</feature>
<feature type="transmembrane region" description="Helical" evidence="7">
    <location>
        <begin position="230"/>
        <end position="246"/>
    </location>
</feature>
<dbReference type="PROSITE" id="PS50850">
    <property type="entry name" value="MFS"/>
    <property type="match status" value="1"/>
</dbReference>
<dbReference type="Pfam" id="PF07690">
    <property type="entry name" value="MFS_1"/>
    <property type="match status" value="1"/>
</dbReference>
<dbReference type="Pfam" id="PF13620">
    <property type="entry name" value="CarboxypepD_reg"/>
    <property type="match status" value="3"/>
</dbReference>
<accession>A0ABV8M0U0</accession>
<feature type="transmembrane region" description="Helical" evidence="7">
    <location>
        <begin position="198"/>
        <end position="218"/>
    </location>
</feature>
<feature type="transmembrane region" description="Helical" evidence="7">
    <location>
        <begin position="48"/>
        <end position="66"/>
    </location>
</feature>
<dbReference type="InterPro" id="IPR011701">
    <property type="entry name" value="MFS"/>
</dbReference>
<feature type="transmembrane region" description="Helical" evidence="7">
    <location>
        <begin position="303"/>
        <end position="325"/>
    </location>
</feature>
<gene>
    <name evidence="9" type="ORF">ACFOZ4_36850</name>
</gene>
<evidence type="ECO:0000256" key="6">
    <source>
        <dbReference type="ARBA" id="ARBA00023136"/>
    </source>
</evidence>
<organism evidence="9 10">
    <name type="scientific">Hamadaea flava</name>
    <dbReference type="NCBI Taxonomy" id="1742688"/>
    <lineage>
        <taxon>Bacteria</taxon>
        <taxon>Bacillati</taxon>
        <taxon>Actinomycetota</taxon>
        <taxon>Actinomycetes</taxon>
        <taxon>Micromonosporales</taxon>
        <taxon>Micromonosporaceae</taxon>
        <taxon>Hamadaea</taxon>
    </lineage>
</organism>
<proteinExistence type="predicted"/>
<evidence type="ECO:0000256" key="5">
    <source>
        <dbReference type="ARBA" id="ARBA00022989"/>
    </source>
</evidence>
<dbReference type="SUPFAM" id="SSF103473">
    <property type="entry name" value="MFS general substrate transporter"/>
    <property type="match status" value="1"/>
</dbReference>
<dbReference type="PANTHER" id="PTHR23501">
    <property type="entry name" value="MAJOR FACILITATOR SUPERFAMILY"/>
    <property type="match status" value="1"/>
</dbReference>
<dbReference type="Gene3D" id="1.20.1720.10">
    <property type="entry name" value="Multidrug resistance protein D"/>
    <property type="match status" value="1"/>
</dbReference>
<keyword evidence="10" id="KW-1185">Reference proteome</keyword>
<feature type="transmembrane region" description="Helical" evidence="7">
    <location>
        <begin position="166"/>
        <end position="186"/>
    </location>
</feature>
<sequence>METKTQKARLLTIFVALMLCVLLAALDQTIVATALPTIVGDLDGLDHISWVVTAYLLTSTVTLPLYGRIGDIYGRKPVVIFAIAVFLIGSALCGWSQTMTQLIAYRAVQGVGAGGLMVLAQAILADLVPPRDRGRYMGFIGAAFGVASVAGPLLGGYLTDHASWRWVFYINLPLGAIALAMIAVVLKLPAPTSRSRVDYLGAVLLSAAVTGLVLVTSWGGSEYAWSSAQIRRLIAATVGFTVLWLVSARFSAQPILPPRLFRDRTFALASVASIAVGVAMFGSISYLPIFMQVVTGANATNSGLLMLPLVAGILVTAIASGQLISRTGRYKAYPIAGALLTGLGLWLLSTLDEHSTRALISAYMVVIGLGIGLIMQVLVLVVQNSADRADLGVATSAVTFVRQVGGALGVAVCGSLFTTRLYDAVARELPGVSVTGGVGSLTPARLAELPDAVRDGIARAFADALPPIFLALVPLLIVALICVSVLPAVSLRTHDAHTPVVEAAHALTGMVRTATGTPLAQVRLSLLAAGGELLATAASDATGTFTVGAPRPGSYVLVAAAGGYRPDASRVQVAAKAYHEIVLTGAATLAVATRVPGAAANLTDDAGRQVATARADSAGRIVLERLEAGTYTLTVTADGHLPAALTISLAPGDTVERELALRRAATVAGTVRAPDGKPLKDALVVVLDAAGTVRGSTHTDGTGGFAVDDLADGAYTVVASGYGPAAIGVHVDGPGRIDTQITLRPEAGRHADQPHAGWHAVAPSQPITVSP</sequence>
<dbReference type="PANTHER" id="PTHR23501:SF197">
    <property type="entry name" value="COMD"/>
    <property type="match status" value="1"/>
</dbReference>
<dbReference type="InterPro" id="IPR036259">
    <property type="entry name" value="MFS_trans_sf"/>
</dbReference>
<dbReference type="SUPFAM" id="SSF49452">
    <property type="entry name" value="Starch-binding domain-like"/>
    <property type="match status" value="2"/>
</dbReference>
<comment type="subcellular location">
    <subcellularLocation>
        <location evidence="1">Cell membrane</location>
        <topology evidence="1">Multi-pass membrane protein</topology>
    </subcellularLocation>
</comment>
<protein>
    <submittedName>
        <fullName evidence="9">MFS transporter</fullName>
    </submittedName>
</protein>
<feature type="transmembrane region" description="Helical" evidence="7">
    <location>
        <begin position="136"/>
        <end position="154"/>
    </location>
</feature>
<evidence type="ECO:0000256" key="7">
    <source>
        <dbReference type="SAM" id="Phobius"/>
    </source>
</evidence>
<evidence type="ECO:0000256" key="2">
    <source>
        <dbReference type="ARBA" id="ARBA00022448"/>
    </source>
</evidence>
<reference evidence="10" key="1">
    <citation type="journal article" date="2019" name="Int. J. Syst. Evol. Microbiol.">
        <title>The Global Catalogue of Microorganisms (GCM) 10K type strain sequencing project: providing services to taxonomists for standard genome sequencing and annotation.</title>
        <authorList>
            <consortium name="The Broad Institute Genomics Platform"/>
            <consortium name="The Broad Institute Genome Sequencing Center for Infectious Disease"/>
            <person name="Wu L."/>
            <person name="Ma J."/>
        </authorList>
    </citation>
    <scope>NUCLEOTIDE SEQUENCE [LARGE SCALE GENOMIC DNA]</scope>
    <source>
        <strain evidence="10">CGMCC 4.7289</strain>
    </source>
</reference>
<keyword evidence="2" id="KW-0813">Transport</keyword>
<dbReference type="InterPro" id="IPR013784">
    <property type="entry name" value="Carb-bd-like_fold"/>
</dbReference>
<dbReference type="InterPro" id="IPR020846">
    <property type="entry name" value="MFS_dom"/>
</dbReference>
<evidence type="ECO:0000256" key="4">
    <source>
        <dbReference type="ARBA" id="ARBA00022692"/>
    </source>
</evidence>
<feature type="transmembrane region" description="Helical" evidence="7">
    <location>
        <begin position="266"/>
        <end position="291"/>
    </location>
</feature>
<evidence type="ECO:0000313" key="9">
    <source>
        <dbReference type="EMBL" id="MFC4136209.1"/>
    </source>
</evidence>
<feature type="transmembrane region" description="Helical" evidence="7">
    <location>
        <begin position="78"/>
        <end position="97"/>
    </location>
</feature>
<feature type="transmembrane region" description="Helical" evidence="7">
    <location>
        <begin position="360"/>
        <end position="382"/>
    </location>
</feature>
<name>A0ABV8M0U0_9ACTN</name>
<dbReference type="SUPFAM" id="SSF49464">
    <property type="entry name" value="Carboxypeptidase regulatory domain-like"/>
    <property type="match status" value="1"/>
</dbReference>
<feature type="transmembrane region" description="Helical" evidence="7">
    <location>
        <begin position="468"/>
        <end position="489"/>
    </location>
</feature>
<evidence type="ECO:0000313" key="10">
    <source>
        <dbReference type="Proteomes" id="UP001595816"/>
    </source>
</evidence>
<dbReference type="InterPro" id="IPR008969">
    <property type="entry name" value="CarboxyPept-like_regulatory"/>
</dbReference>
<keyword evidence="4 7" id="KW-0812">Transmembrane</keyword>
<keyword evidence="3" id="KW-1003">Cell membrane</keyword>
<dbReference type="PRINTS" id="PR01036">
    <property type="entry name" value="TCRTETB"/>
</dbReference>
<dbReference type="CDD" id="cd17502">
    <property type="entry name" value="MFS_Azr1_MDR_like"/>
    <property type="match status" value="1"/>
</dbReference>
<evidence type="ECO:0000256" key="1">
    <source>
        <dbReference type="ARBA" id="ARBA00004651"/>
    </source>
</evidence>
<dbReference type="Gene3D" id="1.20.1250.20">
    <property type="entry name" value="MFS general substrate transporter like domains"/>
    <property type="match status" value="1"/>
</dbReference>
<feature type="transmembrane region" description="Helical" evidence="7">
    <location>
        <begin position="332"/>
        <end position="348"/>
    </location>
</feature>
<dbReference type="Gene3D" id="2.60.40.1120">
    <property type="entry name" value="Carboxypeptidase-like, regulatory domain"/>
    <property type="match status" value="3"/>
</dbReference>
<evidence type="ECO:0000259" key="8">
    <source>
        <dbReference type="PROSITE" id="PS50850"/>
    </source>
</evidence>
<keyword evidence="5 7" id="KW-1133">Transmembrane helix</keyword>
<dbReference type="NCBIfam" id="TIGR00711">
    <property type="entry name" value="efflux_EmrB"/>
    <property type="match status" value="1"/>
</dbReference>
<comment type="caution">
    <text evidence="9">The sequence shown here is derived from an EMBL/GenBank/DDBJ whole genome shotgun (WGS) entry which is preliminary data.</text>
</comment>